<protein>
    <submittedName>
        <fullName evidence="1">Uncharacterized protein</fullName>
    </submittedName>
</protein>
<proteinExistence type="predicted"/>
<dbReference type="SUPFAM" id="SSF48371">
    <property type="entry name" value="ARM repeat"/>
    <property type="match status" value="1"/>
</dbReference>
<dbReference type="InterPro" id="IPR016024">
    <property type="entry name" value="ARM-type_fold"/>
</dbReference>
<organism evidence="1 2">
    <name type="scientific">Haematococcus lacustris</name>
    <name type="common">Green alga</name>
    <name type="synonym">Haematococcus pluvialis</name>
    <dbReference type="NCBI Taxonomy" id="44745"/>
    <lineage>
        <taxon>Eukaryota</taxon>
        <taxon>Viridiplantae</taxon>
        <taxon>Chlorophyta</taxon>
        <taxon>core chlorophytes</taxon>
        <taxon>Chlorophyceae</taxon>
        <taxon>CS clade</taxon>
        <taxon>Chlamydomonadales</taxon>
        <taxon>Haematococcaceae</taxon>
        <taxon>Haematococcus</taxon>
    </lineage>
</organism>
<dbReference type="GO" id="GO:0016939">
    <property type="term" value="C:kinesin II complex"/>
    <property type="evidence" value="ECO:0007669"/>
    <property type="project" value="TreeGrafter"/>
</dbReference>
<reference evidence="1 2" key="1">
    <citation type="submission" date="2020-02" db="EMBL/GenBank/DDBJ databases">
        <title>Draft genome sequence of Haematococcus lacustris strain NIES-144.</title>
        <authorList>
            <person name="Morimoto D."/>
            <person name="Nakagawa S."/>
            <person name="Yoshida T."/>
            <person name="Sawayama S."/>
        </authorList>
    </citation>
    <scope>NUCLEOTIDE SEQUENCE [LARGE SCALE GENOMIC DNA]</scope>
    <source>
        <strain evidence="1 2">NIES-144</strain>
    </source>
</reference>
<comment type="caution">
    <text evidence="1">The sequence shown here is derived from an EMBL/GenBank/DDBJ whole genome shotgun (WGS) entry which is preliminary data.</text>
</comment>
<gene>
    <name evidence="1" type="ORF">HaLaN_04423</name>
</gene>
<name>A0A699YGT6_HAELA</name>
<dbReference type="InterPro" id="IPR008658">
    <property type="entry name" value="KAP3"/>
</dbReference>
<dbReference type="GO" id="GO:0007018">
    <property type="term" value="P:microtubule-based movement"/>
    <property type="evidence" value="ECO:0007669"/>
    <property type="project" value="TreeGrafter"/>
</dbReference>
<dbReference type="Proteomes" id="UP000485058">
    <property type="component" value="Unassembled WGS sequence"/>
</dbReference>
<dbReference type="Pfam" id="PF05804">
    <property type="entry name" value="KAP"/>
    <property type="match status" value="1"/>
</dbReference>
<dbReference type="GO" id="GO:0044782">
    <property type="term" value="P:cilium organization"/>
    <property type="evidence" value="ECO:0007669"/>
    <property type="project" value="TreeGrafter"/>
</dbReference>
<dbReference type="Gene3D" id="1.25.10.10">
    <property type="entry name" value="Leucine-rich Repeat Variant"/>
    <property type="match status" value="1"/>
</dbReference>
<feature type="non-terminal residue" evidence="1">
    <location>
        <position position="91"/>
    </location>
</feature>
<sequence length="91" mass="10558">MKKKNVVVYLVKMLDRSNVELLILATTFLKKLSIYKENKEKMVECRIIDKLAKFVPVRNDVLLMSVLRLLHNLSFDGILRDAMVKNGLIPK</sequence>
<dbReference type="EMBL" id="BLLF01000224">
    <property type="protein sequence ID" value="GFH09313.1"/>
    <property type="molecule type" value="Genomic_DNA"/>
</dbReference>
<evidence type="ECO:0000313" key="1">
    <source>
        <dbReference type="EMBL" id="GFH09313.1"/>
    </source>
</evidence>
<dbReference type="InterPro" id="IPR011989">
    <property type="entry name" value="ARM-like"/>
</dbReference>
<dbReference type="GO" id="GO:0005930">
    <property type="term" value="C:axoneme"/>
    <property type="evidence" value="ECO:0007669"/>
    <property type="project" value="TreeGrafter"/>
</dbReference>
<dbReference type="GO" id="GO:0019894">
    <property type="term" value="F:kinesin binding"/>
    <property type="evidence" value="ECO:0007669"/>
    <property type="project" value="InterPro"/>
</dbReference>
<evidence type="ECO:0000313" key="2">
    <source>
        <dbReference type="Proteomes" id="UP000485058"/>
    </source>
</evidence>
<dbReference type="AlphaFoldDB" id="A0A699YGT6"/>
<feature type="non-terminal residue" evidence="1">
    <location>
        <position position="1"/>
    </location>
</feature>
<accession>A0A699YGT6</accession>
<keyword evidence="2" id="KW-1185">Reference proteome</keyword>
<dbReference type="GO" id="GO:0035869">
    <property type="term" value="C:ciliary transition zone"/>
    <property type="evidence" value="ECO:0007669"/>
    <property type="project" value="TreeGrafter"/>
</dbReference>
<dbReference type="PANTHER" id="PTHR15605">
    <property type="entry name" value="KINESIN-ASSOCIATED PROTEINS"/>
    <property type="match status" value="1"/>
</dbReference>
<dbReference type="PANTHER" id="PTHR15605:SF2">
    <property type="entry name" value="KINESIN-ASSOCIATED PROTEIN 3"/>
    <property type="match status" value="1"/>
</dbReference>